<organism evidence="2 3">
    <name type="scientific">Cinnamomum micranthum f. kanehirae</name>
    <dbReference type="NCBI Taxonomy" id="337451"/>
    <lineage>
        <taxon>Eukaryota</taxon>
        <taxon>Viridiplantae</taxon>
        <taxon>Streptophyta</taxon>
        <taxon>Embryophyta</taxon>
        <taxon>Tracheophyta</taxon>
        <taxon>Spermatophyta</taxon>
        <taxon>Magnoliopsida</taxon>
        <taxon>Magnoliidae</taxon>
        <taxon>Laurales</taxon>
        <taxon>Lauraceae</taxon>
        <taxon>Cinnamomum</taxon>
    </lineage>
</organism>
<proteinExistence type="predicted"/>
<gene>
    <name evidence="2" type="ORF">CKAN_02753400</name>
</gene>
<keyword evidence="3" id="KW-1185">Reference proteome</keyword>
<sequence length="76" mass="8254">MDADRNRPSNAVGLCLLPSDLLQDIFFRLALPKSSASDPSPHLSPPLISGDELPPPLRPPIMLRDLALPLQEEISS</sequence>
<dbReference type="AlphaFoldDB" id="A0A3S3NSU7"/>
<name>A0A3S3NSU7_9MAGN</name>
<evidence type="ECO:0000313" key="3">
    <source>
        <dbReference type="Proteomes" id="UP000283530"/>
    </source>
</evidence>
<dbReference type="Proteomes" id="UP000283530">
    <property type="component" value="Unassembled WGS sequence"/>
</dbReference>
<comment type="caution">
    <text evidence="2">The sequence shown here is derived from an EMBL/GenBank/DDBJ whole genome shotgun (WGS) entry which is preliminary data.</text>
</comment>
<dbReference type="EMBL" id="QPKB01000420">
    <property type="protein sequence ID" value="RWR98045.1"/>
    <property type="molecule type" value="Genomic_DNA"/>
</dbReference>
<protein>
    <submittedName>
        <fullName evidence="2">Uncharacterized protein</fullName>
    </submittedName>
</protein>
<accession>A0A3S3NSU7</accession>
<evidence type="ECO:0000313" key="2">
    <source>
        <dbReference type="EMBL" id="RWR98045.1"/>
    </source>
</evidence>
<feature type="region of interest" description="Disordered" evidence="1">
    <location>
        <begin position="33"/>
        <end position="55"/>
    </location>
</feature>
<evidence type="ECO:0000256" key="1">
    <source>
        <dbReference type="SAM" id="MobiDB-lite"/>
    </source>
</evidence>
<reference evidence="2 3" key="1">
    <citation type="journal article" date="2019" name="Nat. Plants">
        <title>Stout camphor tree genome fills gaps in understanding of flowering plant genome evolution.</title>
        <authorList>
            <person name="Chaw S.M."/>
            <person name="Liu Y.C."/>
            <person name="Wu Y.W."/>
            <person name="Wang H.Y."/>
            <person name="Lin C.I."/>
            <person name="Wu C.S."/>
            <person name="Ke H.M."/>
            <person name="Chang L.Y."/>
            <person name="Hsu C.Y."/>
            <person name="Yang H.T."/>
            <person name="Sudianto E."/>
            <person name="Hsu M.H."/>
            <person name="Wu K.P."/>
            <person name="Wang L.N."/>
            <person name="Leebens-Mack J.H."/>
            <person name="Tsai I.J."/>
        </authorList>
    </citation>
    <scope>NUCLEOTIDE SEQUENCE [LARGE SCALE GENOMIC DNA]</scope>
    <source>
        <strain evidence="3">cv. Chaw 1501</strain>
        <tissue evidence="2">Young leaves</tissue>
    </source>
</reference>